<dbReference type="EMBL" id="JAKCXM010000001">
    <property type="protein sequence ID" value="KAJ0410286.1"/>
    <property type="molecule type" value="Genomic_DNA"/>
</dbReference>
<dbReference type="Gene3D" id="3.10.50.40">
    <property type="match status" value="1"/>
</dbReference>
<reference evidence="3" key="1">
    <citation type="submission" date="2021-12" db="EMBL/GenBank/DDBJ databases">
        <title>Prjna785345.</title>
        <authorList>
            <person name="Rujirawat T."/>
            <person name="Krajaejun T."/>
        </authorList>
    </citation>
    <scope>NUCLEOTIDE SEQUENCE</scope>
    <source>
        <strain evidence="3">Pi057C3</strain>
    </source>
</reference>
<keyword evidence="4" id="KW-1185">Reference proteome</keyword>
<dbReference type="EC" id="5.2.1.8" evidence="1"/>
<evidence type="ECO:0000256" key="1">
    <source>
        <dbReference type="PROSITE-ProRule" id="PRU00277"/>
    </source>
</evidence>
<dbReference type="SMART" id="SM00368">
    <property type="entry name" value="LRR_RI"/>
    <property type="match status" value="7"/>
</dbReference>
<dbReference type="PANTHER" id="PTHR24114">
    <property type="entry name" value="LEUCINE RICH REPEAT FAMILY PROTEIN"/>
    <property type="match status" value="1"/>
</dbReference>
<dbReference type="GO" id="GO:0003755">
    <property type="term" value="F:peptidyl-prolyl cis-trans isomerase activity"/>
    <property type="evidence" value="ECO:0007669"/>
    <property type="project" value="UniProtKB-KW"/>
</dbReference>
<dbReference type="InterPro" id="IPR046357">
    <property type="entry name" value="PPIase_dom_sf"/>
</dbReference>
<proteinExistence type="predicted"/>
<evidence type="ECO:0000313" key="4">
    <source>
        <dbReference type="Proteomes" id="UP001209570"/>
    </source>
</evidence>
<dbReference type="InterPro" id="IPR052394">
    <property type="entry name" value="LRR-containing"/>
</dbReference>
<dbReference type="AlphaFoldDB" id="A0AAD5MA75"/>
<gene>
    <name evidence="3" type="ORF">P43SY_002618</name>
</gene>
<organism evidence="3 4">
    <name type="scientific">Pythium insidiosum</name>
    <name type="common">Pythiosis disease agent</name>
    <dbReference type="NCBI Taxonomy" id="114742"/>
    <lineage>
        <taxon>Eukaryota</taxon>
        <taxon>Sar</taxon>
        <taxon>Stramenopiles</taxon>
        <taxon>Oomycota</taxon>
        <taxon>Peronosporomycetes</taxon>
        <taxon>Pythiales</taxon>
        <taxon>Pythiaceae</taxon>
        <taxon>Pythium</taxon>
    </lineage>
</organism>
<dbReference type="InterPro" id="IPR001179">
    <property type="entry name" value="PPIase_FKBP_dom"/>
</dbReference>
<keyword evidence="1" id="KW-0697">Rotamase</keyword>
<dbReference type="PROSITE" id="PS50059">
    <property type="entry name" value="FKBP_PPIASE"/>
    <property type="match status" value="1"/>
</dbReference>
<dbReference type="InterPro" id="IPR001611">
    <property type="entry name" value="Leu-rich_rpt"/>
</dbReference>
<name>A0AAD5MA75_PYTIN</name>
<dbReference type="SUPFAM" id="SSF54534">
    <property type="entry name" value="FKBP-like"/>
    <property type="match status" value="1"/>
</dbReference>
<dbReference type="Pfam" id="PF00254">
    <property type="entry name" value="FKBP_C"/>
    <property type="match status" value="1"/>
</dbReference>
<evidence type="ECO:0000259" key="2">
    <source>
        <dbReference type="PROSITE" id="PS50059"/>
    </source>
</evidence>
<dbReference type="Pfam" id="PF13516">
    <property type="entry name" value="LRR_6"/>
    <property type="match status" value="3"/>
</dbReference>
<dbReference type="InterPro" id="IPR032675">
    <property type="entry name" value="LRR_dom_sf"/>
</dbReference>
<dbReference type="PANTHER" id="PTHR24114:SF2">
    <property type="entry name" value="F-BOX DOMAIN-CONTAINING PROTEIN-RELATED"/>
    <property type="match status" value="1"/>
</dbReference>
<dbReference type="SUPFAM" id="SSF52047">
    <property type="entry name" value="RNI-like"/>
    <property type="match status" value="1"/>
</dbReference>
<dbReference type="Proteomes" id="UP001209570">
    <property type="component" value="Unassembled WGS sequence"/>
</dbReference>
<accession>A0AAD5MA75</accession>
<keyword evidence="1" id="KW-0413">Isomerase</keyword>
<comment type="caution">
    <text evidence="3">The sequence shown here is derived from an EMBL/GenBank/DDBJ whole genome shotgun (WGS) entry which is preliminary data.</text>
</comment>
<protein>
    <recommendedName>
        <fullName evidence="1">peptidylprolyl isomerase</fullName>
        <ecNumber evidence="1">5.2.1.8</ecNumber>
    </recommendedName>
</protein>
<sequence>MGVTKEVLRDGAGASPTKGKTVTVHCTGYGKDNDISKKFWSTKDPGQEPFSFKVGLGQVIRGWDEGVAGMKVGEIARLTCTPDYAYGAGGFPAWGYPLQHPKVYNVPTKFLPEVMARLPLDMDVCVSAPNITDENYWKRCCKHNSNWKNLQIQDHGLTWKQMYLEKHLQDLLEGFDANADDIDRLIDIVKACQEFIFTLEIDQLLSHLDLNEICAHLKNLTRLRLTYGVKSIGMKYERMLFGMKISDATNLSHIVKNTKTLTSLWLPSNLLDDDLLRMLMTGLVKNTTITSLDLSHNKITNHGARLLAKLLGPDSVLTSINLCDNQIHAEGGRYLSRGLKYNTSIVELNLRLNRLTDEGGRMLLEGISEHRALTTLNLGNNALGKETAEALADIMADPHCALRSIDLSGNALTEADAETLLRGLQANSTVITLDLRQNEIPEEADCLVRIAQRLRSNEMDPKQHMQSHAEQLAQR</sequence>
<evidence type="ECO:0000313" key="3">
    <source>
        <dbReference type="EMBL" id="KAJ0410286.1"/>
    </source>
</evidence>
<feature type="domain" description="PPIase FKBP-type" evidence="2">
    <location>
        <begin position="19"/>
        <end position="112"/>
    </location>
</feature>
<dbReference type="Gene3D" id="3.80.10.10">
    <property type="entry name" value="Ribonuclease Inhibitor"/>
    <property type="match status" value="2"/>
</dbReference>
<comment type="catalytic activity">
    <reaction evidence="1">
        <text>[protein]-peptidylproline (omega=180) = [protein]-peptidylproline (omega=0)</text>
        <dbReference type="Rhea" id="RHEA:16237"/>
        <dbReference type="Rhea" id="RHEA-COMP:10747"/>
        <dbReference type="Rhea" id="RHEA-COMP:10748"/>
        <dbReference type="ChEBI" id="CHEBI:83833"/>
        <dbReference type="ChEBI" id="CHEBI:83834"/>
        <dbReference type="EC" id="5.2.1.8"/>
    </reaction>
</comment>